<reference evidence="1" key="1">
    <citation type="journal article" date="2014" name="Front. Microbiol.">
        <title>High frequency of phylogenetically diverse reductive dehalogenase-homologous genes in deep subseafloor sedimentary metagenomes.</title>
        <authorList>
            <person name="Kawai M."/>
            <person name="Futagami T."/>
            <person name="Toyoda A."/>
            <person name="Takaki Y."/>
            <person name="Nishi S."/>
            <person name="Hori S."/>
            <person name="Arai W."/>
            <person name="Tsubouchi T."/>
            <person name="Morono Y."/>
            <person name="Uchiyama I."/>
            <person name="Ito T."/>
            <person name="Fujiyama A."/>
            <person name="Inagaki F."/>
            <person name="Takami H."/>
        </authorList>
    </citation>
    <scope>NUCLEOTIDE SEQUENCE</scope>
    <source>
        <strain evidence="1">Expedition CK06-06</strain>
    </source>
</reference>
<dbReference type="AlphaFoldDB" id="X0TZH1"/>
<protein>
    <submittedName>
        <fullName evidence="1">Uncharacterized protein</fullName>
    </submittedName>
</protein>
<evidence type="ECO:0000313" key="1">
    <source>
        <dbReference type="EMBL" id="GAF92516.1"/>
    </source>
</evidence>
<sequence>MKMFTDEVLNSIKTEREYQDNAIKGGGTHIVKEFPLGSALSAIQHKLDIAREKWYGDVTPHQDTMEELRKIAAICVQMGEQYGMPIRK</sequence>
<comment type="caution">
    <text evidence="1">The sequence shown here is derived from an EMBL/GenBank/DDBJ whole genome shotgun (WGS) entry which is preliminary data.</text>
</comment>
<name>X0TZH1_9ZZZZ</name>
<gene>
    <name evidence="1" type="ORF">S01H1_31711</name>
</gene>
<proteinExistence type="predicted"/>
<accession>X0TZH1</accession>
<organism evidence="1">
    <name type="scientific">marine sediment metagenome</name>
    <dbReference type="NCBI Taxonomy" id="412755"/>
    <lineage>
        <taxon>unclassified sequences</taxon>
        <taxon>metagenomes</taxon>
        <taxon>ecological metagenomes</taxon>
    </lineage>
</organism>
<dbReference type="EMBL" id="BARS01019584">
    <property type="protein sequence ID" value="GAF92516.1"/>
    <property type="molecule type" value="Genomic_DNA"/>
</dbReference>